<feature type="transmembrane region" description="Helical" evidence="9">
    <location>
        <begin position="395"/>
        <end position="421"/>
    </location>
</feature>
<feature type="compositionally biased region" description="Low complexity" evidence="8">
    <location>
        <begin position="1"/>
        <end position="13"/>
    </location>
</feature>
<dbReference type="Gene3D" id="1.20.1720.10">
    <property type="entry name" value="Multidrug resistance protein D"/>
    <property type="match status" value="1"/>
</dbReference>
<dbReference type="GO" id="GO:0005886">
    <property type="term" value="C:plasma membrane"/>
    <property type="evidence" value="ECO:0007669"/>
    <property type="project" value="UniProtKB-SubCell"/>
</dbReference>
<dbReference type="PANTHER" id="PTHR42718">
    <property type="entry name" value="MAJOR FACILITATOR SUPERFAMILY MULTIDRUG TRANSPORTER MFSC"/>
    <property type="match status" value="1"/>
</dbReference>
<evidence type="ECO:0000256" key="2">
    <source>
        <dbReference type="ARBA" id="ARBA00008537"/>
    </source>
</evidence>
<feature type="transmembrane region" description="Helical" evidence="9">
    <location>
        <begin position="480"/>
        <end position="498"/>
    </location>
</feature>
<feature type="transmembrane region" description="Helical" evidence="9">
    <location>
        <begin position="203"/>
        <end position="223"/>
    </location>
</feature>
<feature type="region of interest" description="Disordered" evidence="8">
    <location>
        <begin position="1"/>
        <end position="44"/>
    </location>
</feature>
<dbReference type="InterPro" id="IPR011701">
    <property type="entry name" value="MFS"/>
</dbReference>
<name>A0A8I0G0R5_9ACTN</name>
<feature type="transmembrane region" description="Helical" evidence="9">
    <location>
        <begin position="115"/>
        <end position="138"/>
    </location>
</feature>
<keyword evidence="6 9" id="KW-1133">Transmembrane helix</keyword>
<feature type="compositionally biased region" description="Low complexity" evidence="8">
    <location>
        <begin position="28"/>
        <end position="43"/>
    </location>
</feature>
<sequence>MGTRTRGGAFRTTVASGDPSPTARPHRSTVTTTATSAPPTSSTDHSGRLIALLVGSAFVVILNETIMSVALPELMREFDVQATTAQWLTTAFLLTMAVVIPITGFLLTRFPLRRVFMAAMISFTAGTLLAALAPTFGVLVAARAVQAVGTALMMPLLITTILNLVPADRRGRMMGTVSIVISVAPAIGPTISGLVLDQLDWRWMFWLVLPIALVALVLGAAWVRNVTEPVDVPIDVPSVVLSALAFGGLIYGLSSIGEAAAGEVPVSPWIPIAVGALALVVFVLRQLSLRERALLDLRTFAHRSFSIAVVLVAVSMMALFGTLILLPIYLQSVLGLSTLDTGLVLLPGGLVMGLLAPFVGRLFDQHGPRPLVAPGAAITSAALWSMSMFDTDTSQGLVVAVHVAMSVGLALMFTPLLTSALGSLPHHLYSHGSATVSTLQQVAGAAGTALFVTVMTRHSVAELDAGASVVDATAAGVHAALFYGGAISAIAVVVALFVRSTKTETAEVVEPAAH</sequence>
<dbReference type="GO" id="GO:0022857">
    <property type="term" value="F:transmembrane transporter activity"/>
    <property type="evidence" value="ECO:0007669"/>
    <property type="project" value="InterPro"/>
</dbReference>
<dbReference type="AlphaFoldDB" id="A0A8I0G0R5"/>
<evidence type="ECO:0000259" key="10">
    <source>
        <dbReference type="PROSITE" id="PS50850"/>
    </source>
</evidence>
<evidence type="ECO:0000256" key="3">
    <source>
        <dbReference type="ARBA" id="ARBA00022448"/>
    </source>
</evidence>
<evidence type="ECO:0000256" key="6">
    <source>
        <dbReference type="ARBA" id="ARBA00022989"/>
    </source>
</evidence>
<dbReference type="PANTHER" id="PTHR42718:SF9">
    <property type="entry name" value="MAJOR FACILITATOR SUPERFAMILY MULTIDRUG TRANSPORTER MFSC"/>
    <property type="match status" value="1"/>
</dbReference>
<organism evidence="12 13">
    <name type="scientific">Aeromicrobium tamlense</name>
    <dbReference type="NCBI Taxonomy" id="375541"/>
    <lineage>
        <taxon>Bacteria</taxon>
        <taxon>Bacillati</taxon>
        <taxon>Actinomycetota</taxon>
        <taxon>Actinomycetes</taxon>
        <taxon>Propionibacteriales</taxon>
        <taxon>Nocardioidaceae</taxon>
        <taxon>Aeromicrobium</taxon>
    </lineage>
</organism>
<feature type="transmembrane region" description="Helical" evidence="9">
    <location>
        <begin position="87"/>
        <end position="108"/>
    </location>
</feature>
<comment type="similarity">
    <text evidence="2">Belongs to the major facilitator superfamily. EmrB family.</text>
</comment>
<keyword evidence="4" id="KW-1003">Cell membrane</keyword>
<evidence type="ECO:0000256" key="8">
    <source>
        <dbReference type="SAM" id="MobiDB-lite"/>
    </source>
</evidence>
<evidence type="ECO:0000313" key="12">
    <source>
        <dbReference type="EMBL" id="MBD1271437.1"/>
    </source>
</evidence>
<dbReference type="CDD" id="cd17503">
    <property type="entry name" value="MFS_LmrB_MDR_like"/>
    <property type="match status" value="1"/>
</dbReference>
<keyword evidence="7 9" id="KW-0472">Membrane</keyword>
<dbReference type="Proteomes" id="UP000659061">
    <property type="component" value="Unassembled WGS sequence"/>
</dbReference>
<feature type="transmembrane region" description="Helical" evidence="9">
    <location>
        <begin position="177"/>
        <end position="197"/>
    </location>
</feature>
<comment type="caution">
    <text evidence="12">The sequence shown here is derived from an EMBL/GenBank/DDBJ whole genome shotgun (WGS) entry which is preliminary data.</text>
</comment>
<feature type="transmembrane region" description="Helical" evidence="9">
    <location>
        <begin position="235"/>
        <end position="254"/>
    </location>
</feature>
<feature type="transmembrane region" description="Helical" evidence="9">
    <location>
        <begin position="305"/>
        <end position="330"/>
    </location>
</feature>
<dbReference type="PRINTS" id="PR01036">
    <property type="entry name" value="TCRTETB"/>
</dbReference>
<proteinExistence type="inferred from homology"/>
<protein>
    <submittedName>
        <fullName evidence="12">Multidrug efflux MFS transporter</fullName>
    </submittedName>
</protein>
<evidence type="ECO:0000313" key="11">
    <source>
        <dbReference type="EMBL" id="MBD1270431.1"/>
    </source>
</evidence>
<evidence type="ECO:0000256" key="7">
    <source>
        <dbReference type="ARBA" id="ARBA00023136"/>
    </source>
</evidence>
<feature type="domain" description="Major facilitator superfamily (MFS) profile" evidence="10">
    <location>
        <begin position="49"/>
        <end position="503"/>
    </location>
</feature>
<keyword evidence="5 9" id="KW-0812">Transmembrane</keyword>
<dbReference type="EMBL" id="JACWMT010000003">
    <property type="protein sequence ID" value="MBD1271437.1"/>
    <property type="molecule type" value="Genomic_DNA"/>
</dbReference>
<dbReference type="InterPro" id="IPR020846">
    <property type="entry name" value="MFS_dom"/>
</dbReference>
<evidence type="ECO:0000256" key="9">
    <source>
        <dbReference type="SAM" id="Phobius"/>
    </source>
</evidence>
<dbReference type="Gene3D" id="1.20.1250.20">
    <property type="entry name" value="MFS general substrate transporter like domains"/>
    <property type="match status" value="1"/>
</dbReference>
<dbReference type="EMBL" id="JACWMT010000002">
    <property type="protein sequence ID" value="MBD1270431.1"/>
    <property type="molecule type" value="Genomic_DNA"/>
</dbReference>
<feature type="transmembrane region" description="Helical" evidence="9">
    <location>
        <begin position="266"/>
        <end position="284"/>
    </location>
</feature>
<reference evidence="12" key="1">
    <citation type="submission" date="2020-09" db="EMBL/GenBank/DDBJ databases">
        <title>Novel species in genus Aeromicrobium.</title>
        <authorList>
            <person name="Zhang G."/>
        </authorList>
    </citation>
    <scope>NUCLEOTIDE SEQUENCE</scope>
    <source>
        <strain evidence="12">SSW1-57</strain>
    </source>
</reference>
<accession>A0A8I0G0R5</accession>
<dbReference type="InterPro" id="IPR004638">
    <property type="entry name" value="EmrB-like"/>
</dbReference>
<evidence type="ECO:0000256" key="1">
    <source>
        <dbReference type="ARBA" id="ARBA00004651"/>
    </source>
</evidence>
<keyword evidence="3" id="KW-0813">Transport</keyword>
<dbReference type="NCBIfam" id="TIGR00711">
    <property type="entry name" value="efflux_EmrB"/>
    <property type="match status" value="1"/>
</dbReference>
<evidence type="ECO:0000256" key="4">
    <source>
        <dbReference type="ARBA" id="ARBA00022475"/>
    </source>
</evidence>
<feature type="transmembrane region" description="Helical" evidence="9">
    <location>
        <begin position="49"/>
        <end position="67"/>
    </location>
</feature>
<dbReference type="SUPFAM" id="SSF103473">
    <property type="entry name" value="MFS general substrate transporter"/>
    <property type="match status" value="1"/>
</dbReference>
<feature type="transmembrane region" description="Helical" evidence="9">
    <location>
        <begin position="371"/>
        <end position="389"/>
    </location>
</feature>
<dbReference type="InterPro" id="IPR036259">
    <property type="entry name" value="MFS_trans_sf"/>
</dbReference>
<evidence type="ECO:0000313" key="13">
    <source>
        <dbReference type="Proteomes" id="UP000659061"/>
    </source>
</evidence>
<dbReference type="PROSITE" id="PS50850">
    <property type="entry name" value="MFS"/>
    <property type="match status" value="1"/>
</dbReference>
<evidence type="ECO:0000256" key="5">
    <source>
        <dbReference type="ARBA" id="ARBA00022692"/>
    </source>
</evidence>
<feature type="transmembrane region" description="Helical" evidence="9">
    <location>
        <begin position="442"/>
        <end position="460"/>
    </location>
</feature>
<comment type="subcellular location">
    <subcellularLocation>
        <location evidence="1">Cell membrane</location>
        <topology evidence="1">Multi-pass membrane protein</topology>
    </subcellularLocation>
</comment>
<feature type="transmembrane region" description="Helical" evidence="9">
    <location>
        <begin position="144"/>
        <end position="165"/>
    </location>
</feature>
<feature type="transmembrane region" description="Helical" evidence="9">
    <location>
        <begin position="342"/>
        <end position="359"/>
    </location>
</feature>
<gene>
    <name evidence="11" type="ORF">IDH50_09340</name>
    <name evidence="12" type="ORF">IDH50_14420</name>
</gene>
<dbReference type="Pfam" id="PF07690">
    <property type="entry name" value="MFS_1"/>
    <property type="match status" value="1"/>
</dbReference>